<dbReference type="Pfam" id="PF08555">
    <property type="entry name" value="FAM32A"/>
    <property type="match status" value="1"/>
</dbReference>
<dbReference type="PANTHER" id="PTHR13282:SF6">
    <property type="entry name" value="PROTEIN FAM32A"/>
    <property type="match status" value="1"/>
</dbReference>
<keyword evidence="3" id="KW-1185">Reference proteome</keyword>
<evidence type="ECO:0008006" key="4">
    <source>
        <dbReference type="Google" id="ProtNLM"/>
    </source>
</evidence>
<proteinExistence type="predicted"/>
<dbReference type="PANTHER" id="PTHR13282">
    <property type="entry name" value="PROTEIN FAM32A"/>
    <property type="match status" value="1"/>
</dbReference>
<dbReference type="Proteomes" id="UP000298652">
    <property type="component" value="Chromosome 1"/>
</dbReference>
<feature type="region of interest" description="Disordered" evidence="1">
    <location>
        <begin position="1"/>
        <end position="83"/>
    </location>
</feature>
<organism evidence="2 3">
    <name type="scientific">Setaria viridis</name>
    <name type="common">Green bristlegrass</name>
    <name type="synonym">Setaria italica subsp. viridis</name>
    <dbReference type="NCBI Taxonomy" id="4556"/>
    <lineage>
        <taxon>Eukaryota</taxon>
        <taxon>Viridiplantae</taxon>
        <taxon>Streptophyta</taxon>
        <taxon>Embryophyta</taxon>
        <taxon>Tracheophyta</taxon>
        <taxon>Spermatophyta</taxon>
        <taxon>Magnoliopsida</taxon>
        <taxon>Liliopsida</taxon>
        <taxon>Poales</taxon>
        <taxon>Poaceae</taxon>
        <taxon>PACMAD clade</taxon>
        <taxon>Panicoideae</taxon>
        <taxon>Panicodae</taxon>
        <taxon>Paniceae</taxon>
        <taxon>Cenchrinae</taxon>
        <taxon>Setaria</taxon>
    </lineage>
</organism>
<dbReference type="EMBL" id="CM016552">
    <property type="protein sequence ID" value="TKW41370.1"/>
    <property type="molecule type" value="Genomic_DNA"/>
</dbReference>
<protein>
    <recommendedName>
        <fullName evidence="4">Protein FAM32A-like</fullName>
    </recommendedName>
</protein>
<gene>
    <name evidence="2" type="ORF">SEVIR_1G310300v2</name>
</gene>
<name>A0A4U6WEU6_SETVI</name>
<evidence type="ECO:0000313" key="3">
    <source>
        <dbReference type="Proteomes" id="UP000298652"/>
    </source>
</evidence>
<dbReference type="AlphaFoldDB" id="A0A4U6WEU6"/>
<feature type="compositionally biased region" description="Basic and acidic residues" evidence="1">
    <location>
        <begin position="17"/>
        <end position="26"/>
    </location>
</feature>
<dbReference type="InterPro" id="IPR013865">
    <property type="entry name" value="FAM32A"/>
</dbReference>
<evidence type="ECO:0000313" key="2">
    <source>
        <dbReference type="EMBL" id="TKW41370.1"/>
    </source>
</evidence>
<dbReference type="OMA" id="MSDEYQH"/>
<reference evidence="2" key="1">
    <citation type="submission" date="2019-03" db="EMBL/GenBank/DDBJ databases">
        <title>WGS assembly of Setaria viridis.</title>
        <authorList>
            <person name="Huang P."/>
            <person name="Jenkins J."/>
            <person name="Grimwood J."/>
            <person name="Barry K."/>
            <person name="Healey A."/>
            <person name="Mamidi S."/>
            <person name="Sreedasyam A."/>
            <person name="Shu S."/>
            <person name="Feldman M."/>
            <person name="Wu J."/>
            <person name="Yu Y."/>
            <person name="Chen C."/>
            <person name="Johnson J."/>
            <person name="Rokhsar D."/>
            <person name="Baxter I."/>
            <person name="Schmutz J."/>
            <person name="Brutnell T."/>
            <person name="Kellogg E."/>
        </authorList>
    </citation>
    <scope>NUCLEOTIDE SEQUENCE [LARGE SCALE GENOMIC DNA]</scope>
</reference>
<dbReference type="GO" id="GO:0005730">
    <property type="term" value="C:nucleolus"/>
    <property type="evidence" value="ECO:0007669"/>
    <property type="project" value="TreeGrafter"/>
</dbReference>
<accession>A0A4U6WEU6</accession>
<feature type="compositionally biased region" description="Basic and acidic residues" evidence="1">
    <location>
        <begin position="55"/>
        <end position="83"/>
    </location>
</feature>
<dbReference type="Gramene" id="TKW41370">
    <property type="protein sequence ID" value="TKW41370"/>
    <property type="gene ID" value="SEVIR_1G310300v2"/>
</dbReference>
<sequence length="135" mass="15390">MSEYQNVVGGRLKLKGKTLDIKEGGVKKKKKQQHREESSQIGHDGLHEGGISELPTEHNNELTEGEKTGEEEGNAHPDYDHLTPAERRYMEQKQKIDMQKMAKVANKSHRDRIQDFNQYLANLSEHYDIPKVGPG</sequence>
<evidence type="ECO:0000256" key="1">
    <source>
        <dbReference type="SAM" id="MobiDB-lite"/>
    </source>
</evidence>